<dbReference type="EMBL" id="ON529852">
    <property type="protein sequence ID" value="USN13948.1"/>
    <property type="molecule type" value="Genomic_DNA"/>
</dbReference>
<dbReference type="Proteomes" id="UP001056685">
    <property type="component" value="Segment"/>
</dbReference>
<accession>A0A9E7MPL4</accession>
<evidence type="ECO:0000313" key="2">
    <source>
        <dbReference type="Proteomes" id="UP001056685"/>
    </source>
</evidence>
<protein>
    <recommendedName>
        <fullName evidence="3">Lipoprotein</fullName>
    </recommendedName>
</protein>
<sequence>MTRFKLILLAGAMGSALAACQPAGQAPAPAASAVTAPAAFGPSQAAIQTEDKPAGDPLWTYTPLAQVSECEIGAFTYDGQTYLVAASERYSRAGCAITPAPR</sequence>
<dbReference type="PROSITE" id="PS51257">
    <property type="entry name" value="PROKAR_LIPOPROTEIN"/>
    <property type="match status" value="1"/>
</dbReference>
<organism evidence="1 2">
    <name type="scientific">Brevundimonas phage vB_BpoS-Kabachok</name>
    <dbReference type="NCBI Taxonomy" id="2948600"/>
    <lineage>
        <taxon>Viruses</taxon>
        <taxon>Duplodnaviria</taxon>
        <taxon>Heunggongvirae</taxon>
        <taxon>Uroviricota</taxon>
        <taxon>Caudoviricetes</taxon>
        <taxon>Jeanschmidtviridae</taxon>
        <taxon>Marchewkavirus</taxon>
        <taxon>Marchewkavirus kabachok</taxon>
    </lineage>
</organism>
<reference evidence="1" key="1">
    <citation type="submission" date="2022-05" db="EMBL/GenBank/DDBJ databases">
        <authorList>
            <person name="Friedrich I."/>
            <person name="Poehlein A."/>
            <person name="Schneider D."/>
            <person name="Hertel R."/>
            <person name="Daniel R."/>
        </authorList>
    </citation>
    <scope>NUCLEOTIDE SEQUENCE</scope>
</reference>
<gene>
    <name evidence="1" type="ORF">KABACHOK_01120</name>
</gene>
<keyword evidence="2" id="KW-1185">Reference proteome</keyword>
<name>A0A9E7MPL4_9CAUD</name>
<proteinExistence type="predicted"/>
<evidence type="ECO:0000313" key="1">
    <source>
        <dbReference type="EMBL" id="USN13948.1"/>
    </source>
</evidence>
<evidence type="ECO:0008006" key="3">
    <source>
        <dbReference type="Google" id="ProtNLM"/>
    </source>
</evidence>